<proteinExistence type="predicted"/>
<dbReference type="Gene3D" id="1.25.10.10">
    <property type="entry name" value="Leucine-rich Repeat Variant"/>
    <property type="match status" value="1"/>
</dbReference>
<evidence type="ECO:0000313" key="2">
    <source>
        <dbReference type="EMBL" id="CCI42275.1"/>
    </source>
</evidence>
<dbReference type="InterPro" id="IPR039874">
    <property type="entry name" value="WAPL"/>
</dbReference>
<dbReference type="SUPFAM" id="SSF48371">
    <property type="entry name" value="ARM repeat"/>
    <property type="match status" value="1"/>
</dbReference>
<dbReference type="InterPro" id="IPR016024">
    <property type="entry name" value="ARM-type_fold"/>
</dbReference>
<dbReference type="InParanoid" id="A0A024G5Y6"/>
<name>A0A024G5Y6_9STRA</name>
<dbReference type="Proteomes" id="UP000053237">
    <property type="component" value="Unassembled WGS sequence"/>
</dbReference>
<dbReference type="OrthoDB" id="78088at2759"/>
<feature type="region of interest" description="Disordered" evidence="1">
    <location>
        <begin position="668"/>
        <end position="688"/>
    </location>
</feature>
<keyword evidence="3" id="KW-1185">Reference proteome</keyword>
<dbReference type="EMBL" id="CAIX01000031">
    <property type="protein sequence ID" value="CCI42275.1"/>
    <property type="molecule type" value="Genomic_DNA"/>
</dbReference>
<dbReference type="STRING" id="65357.A0A024G5Y6"/>
<reference evidence="2 3" key="1">
    <citation type="submission" date="2012-05" db="EMBL/GenBank/DDBJ databases">
        <title>Recombination and specialization in a pathogen metapopulation.</title>
        <authorList>
            <person name="Gardiner A."/>
            <person name="Kemen E."/>
            <person name="Schultz-Larsen T."/>
            <person name="MacLean D."/>
            <person name="Van Oosterhout C."/>
            <person name="Jones J.D.G."/>
        </authorList>
    </citation>
    <scope>NUCLEOTIDE SEQUENCE [LARGE SCALE GENOMIC DNA]</scope>
    <source>
        <strain evidence="2 3">Ac Nc2</strain>
    </source>
</reference>
<feature type="region of interest" description="Disordered" evidence="1">
    <location>
        <begin position="755"/>
        <end position="781"/>
    </location>
</feature>
<accession>A0A024G5Y6</accession>
<evidence type="ECO:0000313" key="3">
    <source>
        <dbReference type="Proteomes" id="UP000053237"/>
    </source>
</evidence>
<dbReference type="InterPro" id="IPR011989">
    <property type="entry name" value="ARM-like"/>
</dbReference>
<organism evidence="2 3">
    <name type="scientific">Albugo candida</name>
    <dbReference type="NCBI Taxonomy" id="65357"/>
    <lineage>
        <taxon>Eukaryota</taxon>
        <taxon>Sar</taxon>
        <taxon>Stramenopiles</taxon>
        <taxon>Oomycota</taxon>
        <taxon>Peronosporomycetes</taxon>
        <taxon>Albuginales</taxon>
        <taxon>Albuginaceae</taxon>
        <taxon>Albugo</taxon>
    </lineage>
</organism>
<dbReference type="PANTHER" id="PTHR22100">
    <property type="entry name" value="WINGS APART-LIKE PROTEIN HOMOLOG"/>
    <property type="match status" value="1"/>
</dbReference>
<evidence type="ECO:0000256" key="1">
    <source>
        <dbReference type="SAM" id="MobiDB-lite"/>
    </source>
</evidence>
<comment type="caution">
    <text evidence="2">The sequence shown here is derived from an EMBL/GenBank/DDBJ whole genome shotgun (WGS) entry which is preliminary data.</text>
</comment>
<sequence>METHPSNEDTNEGHKTFRKRFAIYGRQNDHISHISSNSVDRLDSSDHHSDTDSNHVQHTLMLQENGKLAHFFNEVDYLVEGLLSPSKFRSIPAIEHAQTVLELIRMLRDVKVQKLFAFSDGLEKSSRECKIGYRLRTVVNLLSNSDISVHHPLQVCLAALAYQMSSCTTFSEMVDDEMVKLMMKQIRQTCPKREMFEGHKKGLVMVENVTNKSVQSGGSAKKKRCFLKRKSMCNDGKNEEVIFQGLGNIFGEETFFSPYKRSRTFFENIALSTILNLLDHECYKSAGESTSHLSGESLYNTKHNPLQIVQAALRSKQNRRRILVQCDGISTLVDLLDSRYRLLKDAYFIGIQSFDDPESTHYLHDVRVVLCVLYQASFLCLSVQRSMVGEKSLFVILLELLRYLSEACFTPEALSKKNSDTQFDVALDVLLAALRVIINLTHNNEKAAMQFGRLQGIQILFLAFCRIWHLVNHDKNVDKVAKHEMDDKLVYDGCLLLLSAMTNNIENNESNRDTLTAVQNTFLGSESVGALDACSVIVSFFMNKISSYVGYIEATNGEEDSASDINGEASRLLVPEDVILGGCASLLLGCLMKDRPENASMILRYLPDHTFTLPLRALSAFVALHSQIGTLTAEVGKSVLEVEKVFKMYTGVNEVRIVNNVASKMCKPKGGDHHARAKPGSSEGSVRSTMKRTLLAAKSQAQFEVESSLSERESGAVIDKCKKNLCGSLSEDSDCDGSHTGPDRCQSQIKNRTCGTKRRSRFTPKTPLRSRKKLSSSIKNRAKRASIGMPLRNLGEDFDACV</sequence>
<gene>
    <name evidence="2" type="ORF">BN9_030590</name>
</gene>
<dbReference type="PANTHER" id="PTHR22100:SF13">
    <property type="entry name" value="WINGS APART-LIKE PROTEIN HOMOLOG"/>
    <property type="match status" value="1"/>
</dbReference>
<protein>
    <submittedName>
        <fullName evidence="2">Uncharacterized protein</fullName>
    </submittedName>
</protein>
<dbReference type="AlphaFoldDB" id="A0A024G5Y6"/>